<dbReference type="EMBL" id="LAZR01031438">
    <property type="protein sequence ID" value="KKL53758.1"/>
    <property type="molecule type" value="Genomic_DNA"/>
</dbReference>
<evidence type="ECO:0000313" key="2">
    <source>
        <dbReference type="EMBL" id="KKL53758.1"/>
    </source>
</evidence>
<evidence type="ECO:0000256" key="1">
    <source>
        <dbReference type="SAM" id="MobiDB-lite"/>
    </source>
</evidence>
<proteinExistence type="predicted"/>
<name>A0A0F9CWN9_9ZZZZ</name>
<gene>
    <name evidence="2" type="ORF">LCGC14_2272230</name>
</gene>
<sequence>LWIDGFIYVNYGNILWQFDPADRTMRQVFPIVDRVGHPIVNGTITALTGDEQNLYFALKNAAGNTSFMKGVPSYRIDEDSEWHTWAYNGANDCNVMSVQRAGAIHTSNPVVLFDKEDVAGWFILPGPGLRPEDDSAYRFVSTGTAFGPWVDGGTLMNSKLLSAGRLIVERGNKTQYVELAGVFNGSSVAVPIAQSEHTGMTVGVPPASIRFTRMRWGVTLNTNTSTKSPALGGMAFDCTPALMKHREFTFVVDLGDFQMKPGGGLTIEDTHELHDHLFGATGQETLLYDRRGRRFVCMIDDVRTGSIHATGLKDREVYIVRAFEIGVQGYLSRWYHRGTKFALPDMPDGGVGTDSDSELPEEETNPVETLVLKPKSALDYAYWSNSAQHHSYIRFPDAAIKPGSVIVSARLHMRLFNVQEADLDTDLYLENADNGTAPATASAAESLVLTNATARWQITNPTTADFDQWFDSIDFKDAVQEVVDRIGFAAGNALTVVGRHRAVSGDAFSQWYDFVLVGGRGVPELVITYRLP</sequence>
<feature type="compositionally biased region" description="Acidic residues" evidence="1">
    <location>
        <begin position="355"/>
        <end position="365"/>
    </location>
</feature>
<dbReference type="AlphaFoldDB" id="A0A0F9CWN9"/>
<feature type="region of interest" description="Disordered" evidence="1">
    <location>
        <begin position="346"/>
        <end position="366"/>
    </location>
</feature>
<organism evidence="2">
    <name type="scientific">marine sediment metagenome</name>
    <dbReference type="NCBI Taxonomy" id="412755"/>
    <lineage>
        <taxon>unclassified sequences</taxon>
        <taxon>metagenomes</taxon>
        <taxon>ecological metagenomes</taxon>
    </lineage>
</organism>
<reference evidence="2" key="1">
    <citation type="journal article" date="2015" name="Nature">
        <title>Complex archaea that bridge the gap between prokaryotes and eukaryotes.</title>
        <authorList>
            <person name="Spang A."/>
            <person name="Saw J.H."/>
            <person name="Jorgensen S.L."/>
            <person name="Zaremba-Niedzwiedzka K."/>
            <person name="Martijn J."/>
            <person name="Lind A.E."/>
            <person name="van Eijk R."/>
            <person name="Schleper C."/>
            <person name="Guy L."/>
            <person name="Ettema T.J."/>
        </authorList>
    </citation>
    <scope>NUCLEOTIDE SEQUENCE</scope>
</reference>
<feature type="non-terminal residue" evidence="2">
    <location>
        <position position="1"/>
    </location>
</feature>
<protein>
    <submittedName>
        <fullName evidence="2">Uncharacterized protein</fullName>
    </submittedName>
</protein>
<accession>A0A0F9CWN9</accession>
<comment type="caution">
    <text evidence="2">The sequence shown here is derived from an EMBL/GenBank/DDBJ whole genome shotgun (WGS) entry which is preliminary data.</text>
</comment>